<dbReference type="Proteomes" id="UP000045840">
    <property type="component" value="Unassembled WGS sequence"/>
</dbReference>
<reference evidence="4" key="1">
    <citation type="submission" date="2015-03" db="EMBL/GenBank/DDBJ databases">
        <authorList>
            <consortium name="Pathogen Informatics"/>
        </authorList>
    </citation>
    <scope>NUCLEOTIDE SEQUENCE [LARGE SCALE GENOMIC DNA]</scope>
    <source>
        <strain evidence="4">A125KOH2</strain>
    </source>
</reference>
<proteinExistence type="predicted"/>
<dbReference type="STRING" id="1288385.ERS137968_01708"/>
<sequence length="254" mass="28799">MYQFVMKALSGSTMSLERQVIAFGMTAFYKGYLMDEINAISTKIVDSFEPKSIPDSIFSGIMSVPEDMYYLAYGFLDTKNRSENGNDYYRLATFIKEGDIDSAIVNLVEAIARDFIETLPEDKKDALLNSIYAKIGARFATTTTLMYLLTSQMNRSIARYPKLKASLGILRGAAINSILTIGALAHRSTYDSRELREKNPSLYRRLRSMGDLDILYFLIKDYVSGYVDASSMQEQGRDEDYRRVIDNVINQLNS</sequence>
<keyword evidence="3" id="KW-1185">Reference proteome</keyword>
<dbReference type="AlphaFoldDB" id="A0A0T9QWV0"/>
<evidence type="ECO:0000313" key="2">
    <source>
        <dbReference type="EMBL" id="CRY66183.1"/>
    </source>
</evidence>
<reference evidence="1" key="2">
    <citation type="submission" date="2015-03" db="EMBL/GenBank/DDBJ databases">
        <authorList>
            <person name="Murphy D."/>
        </authorList>
    </citation>
    <scope>NUCLEOTIDE SEQUENCE [LARGE SCALE GENOMIC DNA]</scope>
    <source>
        <strain evidence="1">A125KOH2</strain>
    </source>
</reference>
<protein>
    <submittedName>
        <fullName evidence="1">Uncharacterized protein</fullName>
    </submittedName>
</protein>
<evidence type="ECO:0000313" key="4">
    <source>
        <dbReference type="Proteomes" id="UP000045840"/>
    </source>
</evidence>
<gene>
    <name evidence="1" type="ORF">ERS008529_03709</name>
    <name evidence="2" type="ORF">ERS137968_01708</name>
</gene>
<dbReference type="Proteomes" id="UP000044625">
    <property type="component" value="Unassembled WGS sequence"/>
</dbReference>
<reference evidence="2 3" key="3">
    <citation type="submission" date="2015-03" db="EMBL/GenBank/DDBJ databases">
        <authorList>
            <consortium name="Pathogen Informatics"/>
            <person name="Murphy D."/>
        </authorList>
    </citation>
    <scope>NUCLEOTIDE SEQUENCE [LARGE SCALE GENOMIC DNA]</scope>
    <source>
        <strain evidence="3">type strain: CIP110230</strain>
        <strain evidence="2">Type strain: CIP110230</strain>
    </source>
</reference>
<evidence type="ECO:0000313" key="3">
    <source>
        <dbReference type="Proteomes" id="UP000044625"/>
    </source>
</evidence>
<organism evidence="1 4">
    <name type="scientific">Yersinia pekkanenii</name>
    <dbReference type="NCBI Taxonomy" id="1288385"/>
    <lineage>
        <taxon>Bacteria</taxon>
        <taxon>Pseudomonadati</taxon>
        <taxon>Pseudomonadota</taxon>
        <taxon>Gammaproteobacteria</taxon>
        <taxon>Enterobacterales</taxon>
        <taxon>Yersiniaceae</taxon>
        <taxon>Yersinia</taxon>
    </lineage>
</organism>
<name>A0A0T9QWV0_9GAMM</name>
<evidence type="ECO:0000313" key="1">
    <source>
        <dbReference type="EMBL" id="CNI32943.1"/>
    </source>
</evidence>
<dbReference type="EMBL" id="CWJL01000006">
    <property type="protein sequence ID" value="CRY66183.1"/>
    <property type="molecule type" value="Genomic_DNA"/>
</dbReference>
<accession>A0A0T9QWV0</accession>
<dbReference type="EMBL" id="CQAZ01000041">
    <property type="protein sequence ID" value="CNI32943.1"/>
    <property type="molecule type" value="Genomic_DNA"/>
</dbReference>